<evidence type="ECO:0000256" key="1">
    <source>
        <dbReference type="ARBA" id="ARBA00004571"/>
    </source>
</evidence>
<evidence type="ECO:0000256" key="14">
    <source>
        <dbReference type="ARBA" id="ARBA00023288"/>
    </source>
</evidence>
<dbReference type="GO" id="GO:0046930">
    <property type="term" value="C:pore complex"/>
    <property type="evidence" value="ECO:0007669"/>
    <property type="project" value="UniProtKB-KW"/>
</dbReference>
<dbReference type="EMBL" id="CP001804">
    <property type="protein sequence ID" value="ACY18968.1"/>
    <property type="molecule type" value="Genomic_DNA"/>
</dbReference>
<evidence type="ECO:0000256" key="10">
    <source>
        <dbReference type="ARBA" id="ARBA00023114"/>
    </source>
</evidence>
<keyword evidence="13" id="KW-0998">Cell outer membrane</keyword>
<evidence type="ECO:0000256" key="4">
    <source>
        <dbReference type="ARBA" id="ARBA00022452"/>
    </source>
</evidence>
<feature type="chain" id="PRO_5003010497" evidence="15">
    <location>
        <begin position="22"/>
        <end position="205"/>
    </location>
</feature>
<dbReference type="RefSeq" id="WP_012831560.1">
    <property type="nucleotide sequence ID" value="NC_013440.1"/>
</dbReference>
<evidence type="ECO:0000259" key="17">
    <source>
        <dbReference type="Pfam" id="PF22461"/>
    </source>
</evidence>
<dbReference type="InterPro" id="IPR003715">
    <property type="entry name" value="Poly_export_N"/>
</dbReference>
<dbReference type="GO" id="GO:0015159">
    <property type="term" value="F:polysaccharide transmembrane transporter activity"/>
    <property type="evidence" value="ECO:0007669"/>
    <property type="project" value="InterPro"/>
</dbReference>
<dbReference type="InterPro" id="IPR054765">
    <property type="entry name" value="SLBB_dom"/>
</dbReference>
<dbReference type="STRING" id="502025.Hoch_6499"/>
<dbReference type="Pfam" id="PF22461">
    <property type="entry name" value="SLBB_2"/>
    <property type="match status" value="1"/>
</dbReference>
<dbReference type="Proteomes" id="UP000001880">
    <property type="component" value="Chromosome"/>
</dbReference>
<dbReference type="GO" id="GO:0009279">
    <property type="term" value="C:cell outer membrane"/>
    <property type="evidence" value="ECO:0007669"/>
    <property type="project" value="UniProtKB-SubCell"/>
</dbReference>
<keyword evidence="5" id="KW-0762">Sugar transport</keyword>
<dbReference type="Gene3D" id="3.30.1950.10">
    <property type="entry name" value="wza like domain"/>
    <property type="match status" value="1"/>
</dbReference>
<feature type="signal peptide" evidence="15">
    <location>
        <begin position="1"/>
        <end position="21"/>
    </location>
</feature>
<evidence type="ECO:0000313" key="18">
    <source>
        <dbReference type="EMBL" id="ACY18968.1"/>
    </source>
</evidence>
<feature type="domain" description="SLBB" evidence="17">
    <location>
        <begin position="121"/>
        <end position="200"/>
    </location>
</feature>
<keyword evidence="9" id="KW-0406">Ion transport</keyword>
<reference evidence="18 19" key="1">
    <citation type="journal article" date="2010" name="Stand. Genomic Sci.">
        <title>Complete genome sequence of Haliangium ochraceum type strain (SMP-2).</title>
        <authorList>
            <consortium name="US DOE Joint Genome Institute (JGI-PGF)"/>
            <person name="Ivanova N."/>
            <person name="Daum C."/>
            <person name="Lang E."/>
            <person name="Abt B."/>
            <person name="Kopitz M."/>
            <person name="Saunders E."/>
            <person name="Lapidus A."/>
            <person name="Lucas S."/>
            <person name="Glavina Del Rio T."/>
            <person name="Nolan M."/>
            <person name="Tice H."/>
            <person name="Copeland A."/>
            <person name="Cheng J.F."/>
            <person name="Chen F."/>
            <person name="Bruce D."/>
            <person name="Goodwin L."/>
            <person name="Pitluck S."/>
            <person name="Mavromatis K."/>
            <person name="Pati A."/>
            <person name="Mikhailova N."/>
            <person name="Chen A."/>
            <person name="Palaniappan K."/>
            <person name="Land M."/>
            <person name="Hauser L."/>
            <person name="Chang Y.J."/>
            <person name="Jeffries C.D."/>
            <person name="Detter J.C."/>
            <person name="Brettin T."/>
            <person name="Rohde M."/>
            <person name="Goker M."/>
            <person name="Bristow J."/>
            <person name="Markowitz V."/>
            <person name="Eisen J.A."/>
            <person name="Hugenholtz P."/>
            <person name="Kyrpides N.C."/>
            <person name="Klenk H.P."/>
        </authorList>
    </citation>
    <scope>NUCLEOTIDE SEQUENCE [LARGE SCALE GENOMIC DNA]</scope>
    <source>
        <strain evidence="19">DSM 14365 / CIP 107738 / JCM 11303 / AJ 13395 / SMP-2</strain>
    </source>
</reference>
<comment type="similarity">
    <text evidence="2">Belongs to the BexD/CtrA/VexA family.</text>
</comment>
<dbReference type="HOGENOM" id="CLU_038343_5_1_7"/>
<keyword evidence="10" id="KW-0626">Porin</keyword>
<evidence type="ECO:0000256" key="9">
    <source>
        <dbReference type="ARBA" id="ARBA00023065"/>
    </source>
</evidence>
<keyword evidence="11" id="KW-0472">Membrane</keyword>
<evidence type="ECO:0000256" key="5">
    <source>
        <dbReference type="ARBA" id="ARBA00022597"/>
    </source>
</evidence>
<evidence type="ECO:0000313" key="19">
    <source>
        <dbReference type="Proteomes" id="UP000001880"/>
    </source>
</evidence>
<organism evidence="18 19">
    <name type="scientific">Haliangium ochraceum (strain DSM 14365 / JCM 11303 / SMP-2)</name>
    <dbReference type="NCBI Taxonomy" id="502025"/>
    <lineage>
        <taxon>Bacteria</taxon>
        <taxon>Pseudomonadati</taxon>
        <taxon>Myxococcota</taxon>
        <taxon>Polyangia</taxon>
        <taxon>Haliangiales</taxon>
        <taxon>Kofleriaceae</taxon>
        <taxon>Haliangium</taxon>
    </lineage>
</organism>
<keyword evidence="19" id="KW-1185">Reference proteome</keyword>
<keyword evidence="6" id="KW-0812">Transmembrane</keyword>
<name>D0LQF9_HALO1</name>
<accession>D0LQF9</accession>
<feature type="domain" description="Polysaccharide export protein N-terminal" evidence="16">
    <location>
        <begin position="43"/>
        <end position="115"/>
    </location>
</feature>
<gene>
    <name evidence="18" type="ordered locus">Hoch_6499</name>
</gene>
<dbReference type="KEGG" id="hoh:Hoch_6499"/>
<evidence type="ECO:0000256" key="15">
    <source>
        <dbReference type="SAM" id="SignalP"/>
    </source>
</evidence>
<evidence type="ECO:0000256" key="13">
    <source>
        <dbReference type="ARBA" id="ARBA00023237"/>
    </source>
</evidence>
<dbReference type="InterPro" id="IPR049712">
    <property type="entry name" value="Poly_export"/>
</dbReference>
<dbReference type="PANTHER" id="PTHR33619:SF3">
    <property type="entry name" value="POLYSACCHARIDE EXPORT PROTEIN GFCE-RELATED"/>
    <property type="match status" value="1"/>
</dbReference>
<evidence type="ECO:0000256" key="7">
    <source>
        <dbReference type="ARBA" id="ARBA00022729"/>
    </source>
</evidence>
<keyword evidence="7 15" id="KW-0732">Signal</keyword>
<dbReference type="GO" id="GO:0015288">
    <property type="term" value="F:porin activity"/>
    <property type="evidence" value="ECO:0007669"/>
    <property type="project" value="UniProtKB-KW"/>
</dbReference>
<dbReference type="Gene3D" id="3.10.560.10">
    <property type="entry name" value="Outer membrane lipoprotein wza domain like"/>
    <property type="match status" value="1"/>
</dbReference>
<dbReference type="PROSITE" id="PS51257">
    <property type="entry name" value="PROKAR_LIPOPROTEIN"/>
    <property type="match status" value="1"/>
</dbReference>
<evidence type="ECO:0000256" key="8">
    <source>
        <dbReference type="ARBA" id="ARBA00023047"/>
    </source>
</evidence>
<comment type="subcellular location">
    <subcellularLocation>
        <location evidence="1">Cell outer membrane</location>
        <topology evidence="1">Multi-pass membrane protein</topology>
    </subcellularLocation>
</comment>
<keyword evidence="8" id="KW-0625">Polysaccharide transport</keyword>
<keyword evidence="14" id="KW-0449">Lipoprotein</keyword>
<dbReference type="Pfam" id="PF02563">
    <property type="entry name" value="Poly_export"/>
    <property type="match status" value="1"/>
</dbReference>
<evidence type="ECO:0000256" key="12">
    <source>
        <dbReference type="ARBA" id="ARBA00023139"/>
    </source>
</evidence>
<protein>
    <submittedName>
        <fullName evidence="18">Polysaccharide export protein</fullName>
    </submittedName>
</protein>
<proteinExistence type="inferred from homology"/>
<sequence>MRARPSAALAGLLLAACLALALALGACSDPPPSSYPTQQSYVEDTTLGPGDVFDVRVFRQTEMSGTYSVSAEGTISFPLIGELEVAGRSPAEVERALRERLADGYLKNPQVSILVREYKSKKISVFGQVRNPGTFPYAEGMTVVEAVAQAGGFDDLARKNAVTVSRGAGEAKTNYTVPVEDIGEGTADNFFLRPGDVVFVPRRLW</sequence>
<dbReference type="GO" id="GO:0006811">
    <property type="term" value="P:monoatomic ion transport"/>
    <property type="evidence" value="ECO:0007669"/>
    <property type="project" value="UniProtKB-KW"/>
</dbReference>
<keyword evidence="4" id="KW-1134">Transmembrane beta strand</keyword>
<dbReference type="AlphaFoldDB" id="D0LQF9"/>
<evidence type="ECO:0000256" key="3">
    <source>
        <dbReference type="ARBA" id="ARBA00022448"/>
    </source>
</evidence>
<evidence type="ECO:0000259" key="16">
    <source>
        <dbReference type="Pfam" id="PF02563"/>
    </source>
</evidence>
<dbReference type="OrthoDB" id="193635at2"/>
<dbReference type="eggNOG" id="COG1596">
    <property type="taxonomic scope" value="Bacteria"/>
</dbReference>
<keyword evidence="12" id="KW-0564">Palmitate</keyword>
<dbReference type="PANTHER" id="PTHR33619">
    <property type="entry name" value="POLYSACCHARIDE EXPORT PROTEIN GFCE-RELATED"/>
    <property type="match status" value="1"/>
</dbReference>
<keyword evidence="3" id="KW-0813">Transport</keyword>
<evidence type="ECO:0000256" key="11">
    <source>
        <dbReference type="ARBA" id="ARBA00023136"/>
    </source>
</evidence>
<evidence type="ECO:0000256" key="6">
    <source>
        <dbReference type="ARBA" id="ARBA00022692"/>
    </source>
</evidence>
<evidence type="ECO:0000256" key="2">
    <source>
        <dbReference type="ARBA" id="ARBA00009450"/>
    </source>
</evidence>